<dbReference type="GO" id="GO:0005737">
    <property type="term" value="C:cytoplasm"/>
    <property type="evidence" value="ECO:0007669"/>
    <property type="project" value="TreeGrafter"/>
</dbReference>
<dbReference type="Pfam" id="PF13191">
    <property type="entry name" value="AAA_16"/>
    <property type="match status" value="1"/>
</dbReference>
<dbReference type="Proteomes" id="UP000477722">
    <property type="component" value="Unassembled WGS sequence"/>
</dbReference>
<reference evidence="5 6" key="1">
    <citation type="submission" date="2020-02" db="EMBL/GenBank/DDBJ databases">
        <title>Whole-genome analyses of novel actinobacteria.</title>
        <authorList>
            <person name="Sahin N."/>
            <person name="Tatar D."/>
        </authorList>
    </citation>
    <scope>NUCLEOTIDE SEQUENCE [LARGE SCALE GENOMIC DNA]</scope>
    <source>
        <strain evidence="5 6">SB3404</strain>
    </source>
</reference>
<dbReference type="SUPFAM" id="SSF52540">
    <property type="entry name" value="P-loop containing nucleoside triphosphate hydrolases"/>
    <property type="match status" value="1"/>
</dbReference>
<feature type="non-terminal residue" evidence="5">
    <location>
        <position position="932"/>
    </location>
</feature>
<protein>
    <submittedName>
        <fullName evidence="5">AAA family ATPase</fullName>
    </submittedName>
</protein>
<dbReference type="InterPro" id="IPR041664">
    <property type="entry name" value="AAA_16"/>
</dbReference>
<accession>A0A6G4X475</accession>
<keyword evidence="2" id="KW-0067">ATP-binding</keyword>
<dbReference type="GO" id="GO:0005524">
    <property type="term" value="F:ATP binding"/>
    <property type="evidence" value="ECO:0007669"/>
    <property type="project" value="UniProtKB-KW"/>
</dbReference>
<dbReference type="AlphaFoldDB" id="A0A6G4X475"/>
<gene>
    <name evidence="5" type="ORF">G5C65_27635</name>
</gene>
<evidence type="ECO:0000256" key="3">
    <source>
        <dbReference type="SAM" id="MobiDB-lite"/>
    </source>
</evidence>
<organism evidence="5 6">
    <name type="scientific">Streptomyces boncukensis</name>
    <dbReference type="NCBI Taxonomy" id="2711219"/>
    <lineage>
        <taxon>Bacteria</taxon>
        <taxon>Bacillati</taxon>
        <taxon>Actinomycetota</taxon>
        <taxon>Actinomycetes</taxon>
        <taxon>Kitasatosporales</taxon>
        <taxon>Streptomycetaceae</taxon>
        <taxon>Streptomyces</taxon>
    </lineage>
</organism>
<sequence>MGRDLIGRRHPAGELRASVTRAVSSHGGLMLVTGEAGIGKTTLVAQAAEEARELGALVLGGSCWDSQSAPGYWPWTQVMRGLRRAATEEEWAAAEAAAEAAGEGCLPALLGEPGGRGGAVPSGGDSFRFHDAVTAVLATAAQRRPLVVVLDDLHWADADSLRLLDFAAQHTWFERLLLVGTYRDVEVEAGEHPLRPLVLPLLAKATTLTLTGLSDEETALLMERTTGVRPEPALVDEVHARTGGNPFFVEQTARLWSSGGSASAVALGVRDALQRRLTQLPGSVTALLTTASVLGRRFHRQRLAAVAAEPVPRVDRLLDRAVVARLVTVEGGGAFAFAHDLVRETLYDALEPAEARRRHAAAVRAADGSGTAAGGPASGPADGPSYGGAAYGGAARERHALPAELARHGYLAGDELEPYHVIELLTSAATDAEDRFAFEEALTHRRRALERVPAEDRRSRAVLGLTLGAGLHGMGAREEAWEELDRAIAVARETDDAELLGRAALTAYRTGDVLERAGLIEELLCEAHARLLPDAGGGPGARKAFVDQLVEEISARLATLVRDNGDVEALSFGLWARHDIIWGPGSADERESLTREMVNASRRAGDQAGETLAASLRWVALLQLGDPGYADQLQSMARAAEGSGLPRCLMMAAADRSIVAAHRGRFAEAEQRLEQAYVGEARCTVEGAFMERHLHWSYSMLQGRFTDLQRLHEEIGDNGHPHPRLLAALTAVQSACWSGDGVPCADAPGVASALAYVTEQLDDGARFSRGIQAMWLRLLAQTAAASGDPGLIARARTDLAPYRGEWAVAAYGCDIGGPVVLWSALLDAADGRWDAAVDGLTEACRSAEALGLRAWLLEARSYLCGALLARGGTGDARTFGELLDQVEREAESIGMRHVVRRARTLRERAARRPAPGAETGAGTGGAAAMGAP</sequence>
<dbReference type="PANTHER" id="PTHR16305">
    <property type="entry name" value="TESTICULAR SOLUBLE ADENYLYL CYCLASE"/>
    <property type="match status" value="1"/>
</dbReference>
<dbReference type="InterPro" id="IPR027417">
    <property type="entry name" value="P-loop_NTPase"/>
</dbReference>
<evidence type="ECO:0000313" key="5">
    <source>
        <dbReference type="EMBL" id="NGO72053.1"/>
    </source>
</evidence>
<keyword evidence="1" id="KW-0547">Nucleotide-binding</keyword>
<comment type="caution">
    <text evidence="5">The sequence shown here is derived from an EMBL/GenBank/DDBJ whole genome shotgun (WGS) entry which is preliminary data.</text>
</comment>
<evidence type="ECO:0000313" key="6">
    <source>
        <dbReference type="Proteomes" id="UP000477722"/>
    </source>
</evidence>
<name>A0A6G4X475_9ACTN</name>
<evidence type="ECO:0000259" key="4">
    <source>
        <dbReference type="Pfam" id="PF13191"/>
    </source>
</evidence>
<proteinExistence type="predicted"/>
<dbReference type="RefSeq" id="WP_165301745.1">
    <property type="nucleotide sequence ID" value="NZ_JAAKZZ010000392.1"/>
</dbReference>
<dbReference type="Gene3D" id="3.40.50.300">
    <property type="entry name" value="P-loop containing nucleotide triphosphate hydrolases"/>
    <property type="match status" value="1"/>
</dbReference>
<dbReference type="EMBL" id="JAAKZZ010000392">
    <property type="protein sequence ID" value="NGO72053.1"/>
    <property type="molecule type" value="Genomic_DNA"/>
</dbReference>
<evidence type="ECO:0000256" key="1">
    <source>
        <dbReference type="ARBA" id="ARBA00022741"/>
    </source>
</evidence>
<dbReference type="PANTHER" id="PTHR16305:SF35">
    <property type="entry name" value="TRANSCRIPTIONAL ACTIVATOR DOMAIN"/>
    <property type="match status" value="1"/>
</dbReference>
<feature type="region of interest" description="Disordered" evidence="3">
    <location>
        <begin position="907"/>
        <end position="932"/>
    </location>
</feature>
<dbReference type="GO" id="GO:0004016">
    <property type="term" value="F:adenylate cyclase activity"/>
    <property type="evidence" value="ECO:0007669"/>
    <property type="project" value="TreeGrafter"/>
</dbReference>
<feature type="domain" description="Orc1-like AAA ATPase" evidence="4">
    <location>
        <begin position="5"/>
        <end position="179"/>
    </location>
</feature>
<keyword evidence="6" id="KW-1185">Reference proteome</keyword>
<feature type="compositionally biased region" description="Gly residues" evidence="3">
    <location>
        <begin position="919"/>
        <end position="932"/>
    </location>
</feature>
<evidence type="ECO:0000256" key="2">
    <source>
        <dbReference type="ARBA" id="ARBA00022840"/>
    </source>
</evidence>